<dbReference type="InterPro" id="IPR036390">
    <property type="entry name" value="WH_DNA-bd_sf"/>
</dbReference>
<dbReference type="PROSITE" id="PS50956">
    <property type="entry name" value="HTH_ASNC_2"/>
    <property type="match status" value="1"/>
</dbReference>
<evidence type="ECO:0000313" key="5">
    <source>
        <dbReference type="EMBL" id="MCK9879017.1"/>
    </source>
</evidence>
<comment type="caution">
    <text evidence="5">The sequence shown here is derived from an EMBL/GenBank/DDBJ whole genome shotgun (WGS) entry which is preliminary data.</text>
</comment>
<name>A0ABT0K5E1_9ACTN</name>
<dbReference type="RefSeq" id="WP_248811151.1">
    <property type="nucleotide sequence ID" value="NZ_JALKFT010000059.1"/>
</dbReference>
<feature type="domain" description="HTH asnC-type" evidence="4">
    <location>
        <begin position="179"/>
        <end position="238"/>
    </location>
</feature>
<dbReference type="PRINTS" id="PR00033">
    <property type="entry name" value="HTHASNC"/>
</dbReference>
<keyword evidence="2" id="KW-0238">DNA-binding</keyword>
<dbReference type="PANTHER" id="PTHR30154:SF34">
    <property type="entry name" value="TRANSCRIPTIONAL REGULATOR AZLB"/>
    <property type="match status" value="1"/>
</dbReference>
<organism evidence="5 6">
    <name type="scientific">Frankia umida</name>
    <dbReference type="NCBI Taxonomy" id="573489"/>
    <lineage>
        <taxon>Bacteria</taxon>
        <taxon>Bacillati</taxon>
        <taxon>Actinomycetota</taxon>
        <taxon>Actinomycetes</taxon>
        <taxon>Frankiales</taxon>
        <taxon>Frankiaceae</taxon>
        <taxon>Frankia</taxon>
    </lineage>
</organism>
<keyword evidence="1" id="KW-0805">Transcription regulation</keyword>
<protein>
    <submittedName>
        <fullName evidence="5">AsnC family transcriptional regulator</fullName>
    </submittedName>
</protein>
<dbReference type="Proteomes" id="UP001201873">
    <property type="component" value="Unassembled WGS sequence"/>
</dbReference>
<evidence type="ECO:0000256" key="3">
    <source>
        <dbReference type="ARBA" id="ARBA00023163"/>
    </source>
</evidence>
<dbReference type="InterPro" id="IPR011008">
    <property type="entry name" value="Dimeric_a/b-barrel"/>
</dbReference>
<dbReference type="InterPro" id="IPR036388">
    <property type="entry name" value="WH-like_DNA-bd_sf"/>
</dbReference>
<dbReference type="Pfam" id="PF13404">
    <property type="entry name" value="HTH_AsnC-type"/>
    <property type="match status" value="2"/>
</dbReference>
<dbReference type="EMBL" id="JALKFT010000059">
    <property type="protein sequence ID" value="MCK9879017.1"/>
    <property type="molecule type" value="Genomic_DNA"/>
</dbReference>
<evidence type="ECO:0000259" key="4">
    <source>
        <dbReference type="PROSITE" id="PS50956"/>
    </source>
</evidence>
<dbReference type="SUPFAM" id="SSF54909">
    <property type="entry name" value="Dimeric alpha+beta barrel"/>
    <property type="match status" value="1"/>
</dbReference>
<sequence>MTDSLTVDELDRQLLQALQIDGRAPFSAIAEVTGVSAHTVARRYHRMRASAGLRVVGRGAATRSRWMLRIRCAPDAAGTVAAGIARRADTSFVALTSGTSELLLVLDAVDEESAAVLLDRLARTPTIVSVTAQQLLRTVHGGPDGWFAKCGALTTEQVTALRLASSARTVPARTVPARDDVDRLLLRELGRDGRAGYPVLGASVQLSEASVRRRLARLQASGAVYFDLQFDAGRLGYHMVALLWLTVVPPALEATGAELARHPEVAFVAATTGGANLVAAVICCDADALYSYLTRRVAALHAVTQVETATVLRQIKQLR</sequence>
<dbReference type="Pfam" id="PF01037">
    <property type="entry name" value="AsnC_trans_reg"/>
    <property type="match status" value="1"/>
</dbReference>
<keyword evidence="6" id="KW-1185">Reference proteome</keyword>
<evidence type="ECO:0000313" key="6">
    <source>
        <dbReference type="Proteomes" id="UP001201873"/>
    </source>
</evidence>
<dbReference type="InterPro" id="IPR019887">
    <property type="entry name" value="Tscrpt_reg_AsnC/Lrp_C"/>
</dbReference>
<dbReference type="SUPFAM" id="SSF46785">
    <property type="entry name" value="Winged helix' DNA-binding domain"/>
    <property type="match status" value="2"/>
</dbReference>
<proteinExistence type="predicted"/>
<accession>A0ABT0K5E1</accession>
<gene>
    <name evidence="5" type="ORF">MXD59_25215</name>
</gene>
<evidence type="ECO:0000256" key="1">
    <source>
        <dbReference type="ARBA" id="ARBA00023015"/>
    </source>
</evidence>
<dbReference type="InterPro" id="IPR019888">
    <property type="entry name" value="Tscrpt_reg_AsnC-like"/>
</dbReference>
<dbReference type="SMART" id="SM00344">
    <property type="entry name" value="HTH_ASNC"/>
    <property type="match status" value="2"/>
</dbReference>
<dbReference type="Gene3D" id="3.30.70.920">
    <property type="match status" value="1"/>
</dbReference>
<evidence type="ECO:0000256" key="2">
    <source>
        <dbReference type="ARBA" id="ARBA00023125"/>
    </source>
</evidence>
<dbReference type="PANTHER" id="PTHR30154">
    <property type="entry name" value="LEUCINE-RESPONSIVE REGULATORY PROTEIN"/>
    <property type="match status" value="1"/>
</dbReference>
<dbReference type="InterPro" id="IPR000485">
    <property type="entry name" value="AsnC-type_HTH_dom"/>
</dbReference>
<reference evidence="5 6" key="1">
    <citation type="submission" date="2022-04" db="EMBL/GenBank/DDBJ databases">
        <title>Genome diversity in the genus Frankia.</title>
        <authorList>
            <person name="Carlos-Shanley C."/>
            <person name="Hahn D."/>
        </authorList>
    </citation>
    <scope>NUCLEOTIDE SEQUENCE [LARGE SCALE GENOMIC DNA]</scope>
    <source>
        <strain evidence="5 6">Ag45/Mut15</strain>
    </source>
</reference>
<keyword evidence="3" id="KW-0804">Transcription</keyword>
<dbReference type="Gene3D" id="1.10.10.10">
    <property type="entry name" value="Winged helix-like DNA-binding domain superfamily/Winged helix DNA-binding domain"/>
    <property type="match status" value="2"/>
</dbReference>